<sequence length="200" mass="22409">MSIRVGTTGIGLYYNRVLNSPKRLVARFGGQYIAYRKEVRVKTAPDSYIVIAPDFTIGFAEASLKWYPLTHGSFFVTAGAGYTWHPAMNFVITATNKLNLGGLELTPDDVGTVDLGFRWQSVVGYAGWGFGQMMPGKRLNIGFEMGVYYLGRPRVQLAYEGFLETTNIDEQVPIVERNLSNYRYLPSVNITLSYALNRSH</sequence>
<reference evidence="1 2" key="1">
    <citation type="submission" date="2020-02" db="EMBL/GenBank/DDBJ databases">
        <title>Draft genome sequence of two Spirosoma agri KCTC 52727 and Spirosoma terrae KCTC 52035.</title>
        <authorList>
            <person name="Rojas J."/>
            <person name="Ambika Manirajan B."/>
            <person name="Ratering S."/>
            <person name="Suarez C."/>
            <person name="Schnell S."/>
        </authorList>
    </citation>
    <scope>NUCLEOTIDE SEQUENCE [LARGE SCALE GENOMIC DNA]</scope>
    <source>
        <strain evidence="1 2">KCTC 52727</strain>
    </source>
</reference>
<dbReference type="RefSeq" id="WP_164041801.1">
    <property type="nucleotide sequence ID" value="NZ_JAAGNZ010000002.1"/>
</dbReference>
<dbReference type="Proteomes" id="UP000477386">
    <property type="component" value="Unassembled WGS sequence"/>
</dbReference>
<proteinExistence type="predicted"/>
<gene>
    <name evidence="1" type="ORF">GK091_20790</name>
</gene>
<comment type="caution">
    <text evidence="1">The sequence shown here is derived from an EMBL/GenBank/DDBJ whole genome shotgun (WGS) entry which is preliminary data.</text>
</comment>
<keyword evidence="2" id="KW-1185">Reference proteome</keyword>
<evidence type="ECO:0000313" key="2">
    <source>
        <dbReference type="Proteomes" id="UP000477386"/>
    </source>
</evidence>
<dbReference type="Gene3D" id="2.40.160.170">
    <property type="match status" value="1"/>
</dbReference>
<organism evidence="1 2">
    <name type="scientific">Spirosoma agri</name>
    <dbReference type="NCBI Taxonomy" id="1987381"/>
    <lineage>
        <taxon>Bacteria</taxon>
        <taxon>Pseudomonadati</taxon>
        <taxon>Bacteroidota</taxon>
        <taxon>Cytophagia</taxon>
        <taxon>Cytophagales</taxon>
        <taxon>Cytophagaceae</taxon>
        <taxon>Spirosoma</taxon>
    </lineage>
</organism>
<dbReference type="EMBL" id="JAAGNZ010000002">
    <property type="protein sequence ID" value="NEU69337.1"/>
    <property type="molecule type" value="Genomic_DNA"/>
</dbReference>
<name>A0A6M0IN31_9BACT</name>
<dbReference type="AlphaFoldDB" id="A0A6M0IN31"/>
<protein>
    <recommendedName>
        <fullName evidence="3">Outer membrane protein beta-barrel domain-containing protein</fullName>
    </recommendedName>
</protein>
<evidence type="ECO:0000313" key="1">
    <source>
        <dbReference type="EMBL" id="NEU69337.1"/>
    </source>
</evidence>
<accession>A0A6M0IN31</accession>
<evidence type="ECO:0008006" key="3">
    <source>
        <dbReference type="Google" id="ProtNLM"/>
    </source>
</evidence>